<reference evidence="3" key="1">
    <citation type="submission" date="2021-04" db="EMBL/GenBank/DDBJ databases">
        <title>Pseudonocardia sp. nov., isolated from sandy soil of mangrove forest.</title>
        <authorList>
            <person name="Zan Z."/>
            <person name="Huang R."/>
            <person name="Liu W."/>
        </authorList>
    </citation>
    <scope>NUCLEOTIDE SEQUENCE</scope>
    <source>
        <strain evidence="3">S2-4</strain>
    </source>
</reference>
<keyword evidence="2" id="KW-0472">Membrane</keyword>
<feature type="compositionally biased region" description="Basic and acidic residues" evidence="1">
    <location>
        <begin position="11"/>
        <end position="29"/>
    </location>
</feature>
<feature type="compositionally biased region" description="Gly residues" evidence="1">
    <location>
        <begin position="217"/>
        <end position="228"/>
    </location>
</feature>
<feature type="compositionally biased region" description="Low complexity" evidence="1">
    <location>
        <begin position="190"/>
        <end position="208"/>
    </location>
</feature>
<feature type="compositionally biased region" description="Low complexity" evidence="1">
    <location>
        <begin position="168"/>
        <end position="179"/>
    </location>
</feature>
<feature type="compositionally biased region" description="Low complexity" evidence="1">
    <location>
        <begin position="129"/>
        <end position="146"/>
    </location>
</feature>
<evidence type="ECO:0000313" key="3">
    <source>
        <dbReference type="EMBL" id="MCO1654895.1"/>
    </source>
</evidence>
<keyword evidence="2" id="KW-0812">Transmembrane</keyword>
<feature type="region of interest" description="Disordered" evidence="1">
    <location>
        <begin position="129"/>
        <end position="240"/>
    </location>
</feature>
<evidence type="ECO:0000256" key="2">
    <source>
        <dbReference type="SAM" id="Phobius"/>
    </source>
</evidence>
<feature type="transmembrane region" description="Helical" evidence="2">
    <location>
        <begin position="47"/>
        <end position="67"/>
    </location>
</feature>
<evidence type="ECO:0000256" key="1">
    <source>
        <dbReference type="SAM" id="MobiDB-lite"/>
    </source>
</evidence>
<dbReference type="EMBL" id="JAGSOV010000015">
    <property type="protein sequence ID" value="MCO1654895.1"/>
    <property type="molecule type" value="Genomic_DNA"/>
</dbReference>
<feature type="region of interest" description="Disordered" evidence="1">
    <location>
        <begin position="1"/>
        <end position="37"/>
    </location>
</feature>
<organism evidence="3 4">
    <name type="scientific">Pseudonocardia humida</name>
    <dbReference type="NCBI Taxonomy" id="2800819"/>
    <lineage>
        <taxon>Bacteria</taxon>
        <taxon>Bacillati</taxon>
        <taxon>Actinomycetota</taxon>
        <taxon>Actinomycetes</taxon>
        <taxon>Pseudonocardiales</taxon>
        <taxon>Pseudonocardiaceae</taxon>
        <taxon>Pseudonocardia</taxon>
    </lineage>
</organism>
<sequence>MADLLSRHGHVLRDDPEVAKSTKVEKAAEAADGTGPRAFPARWRRTLIVVGCVVVAGSVLGGAVAVGNAGYDAPLGPVPGGLLDQLTRGSTGVDGGTPPTAHVLPQDVAGRQAPGMPLPRTAGVAPAAGVVPAPRAPGPAERTPAPVVAPPPVAGGVAPTDRAGERTAPAPAVGPAVAPEEPERDTRSEAPAPDAVDPAPAAPETAAPAPAPAEPSGSGGGAIGGLLGGVTDTVGGLLGG</sequence>
<dbReference type="RefSeq" id="WP_252436611.1">
    <property type="nucleotide sequence ID" value="NZ_JAGSOV010000015.1"/>
</dbReference>
<accession>A0ABT0ZVX7</accession>
<protein>
    <submittedName>
        <fullName evidence="3">Uncharacterized protein</fullName>
    </submittedName>
</protein>
<proteinExistence type="predicted"/>
<keyword evidence="2" id="KW-1133">Transmembrane helix</keyword>
<feature type="compositionally biased region" description="Low complexity" evidence="1">
    <location>
        <begin position="229"/>
        <end position="240"/>
    </location>
</feature>
<name>A0ABT0ZVX7_9PSEU</name>
<keyword evidence="4" id="KW-1185">Reference proteome</keyword>
<gene>
    <name evidence="3" type="ORF">KDL28_07470</name>
</gene>
<evidence type="ECO:0000313" key="4">
    <source>
        <dbReference type="Proteomes" id="UP001165283"/>
    </source>
</evidence>
<dbReference type="Proteomes" id="UP001165283">
    <property type="component" value="Unassembled WGS sequence"/>
</dbReference>
<comment type="caution">
    <text evidence="3">The sequence shown here is derived from an EMBL/GenBank/DDBJ whole genome shotgun (WGS) entry which is preliminary data.</text>
</comment>